<dbReference type="GO" id="GO:0016020">
    <property type="term" value="C:membrane"/>
    <property type="evidence" value="ECO:0007669"/>
    <property type="project" value="InterPro"/>
</dbReference>
<feature type="transmembrane region" description="Helical" evidence="1">
    <location>
        <begin position="67"/>
        <end position="88"/>
    </location>
</feature>
<keyword evidence="1" id="KW-0472">Membrane</keyword>
<accession>A0A494XYX6</accession>
<dbReference type="Pfam" id="PF04186">
    <property type="entry name" value="FxsA"/>
    <property type="match status" value="1"/>
</dbReference>
<evidence type="ECO:0000313" key="3">
    <source>
        <dbReference type="Proteomes" id="UP000282076"/>
    </source>
</evidence>
<dbReference type="AlphaFoldDB" id="A0A494XYX6"/>
<dbReference type="OrthoDB" id="9792788at2"/>
<organism evidence="2 3">
    <name type="scientific">Cohnella endophytica</name>
    <dbReference type="NCBI Taxonomy" id="2419778"/>
    <lineage>
        <taxon>Bacteria</taxon>
        <taxon>Bacillati</taxon>
        <taxon>Bacillota</taxon>
        <taxon>Bacilli</taxon>
        <taxon>Bacillales</taxon>
        <taxon>Paenibacillaceae</taxon>
        <taxon>Cohnella</taxon>
    </lineage>
</organism>
<evidence type="ECO:0000256" key="1">
    <source>
        <dbReference type="SAM" id="Phobius"/>
    </source>
</evidence>
<keyword evidence="1" id="KW-0812">Transmembrane</keyword>
<dbReference type="Proteomes" id="UP000282076">
    <property type="component" value="Unassembled WGS sequence"/>
</dbReference>
<reference evidence="2 3" key="1">
    <citation type="submission" date="2018-10" db="EMBL/GenBank/DDBJ databases">
        <title>Cohnella sp. M2MS4P-1, whole genome shotgun sequence.</title>
        <authorList>
            <person name="Tuo L."/>
        </authorList>
    </citation>
    <scope>NUCLEOTIDE SEQUENCE [LARGE SCALE GENOMIC DNA]</scope>
    <source>
        <strain evidence="2 3">M2MS4P-1</strain>
    </source>
</reference>
<dbReference type="NCBIfam" id="NF008528">
    <property type="entry name" value="PRK11463.1-2"/>
    <property type="match status" value="1"/>
</dbReference>
<dbReference type="PANTHER" id="PTHR35335">
    <property type="entry name" value="UPF0716 PROTEIN FXSA"/>
    <property type="match status" value="1"/>
</dbReference>
<gene>
    <name evidence="2" type="ORF">D7Z26_06885</name>
</gene>
<protein>
    <submittedName>
        <fullName evidence="2">FxsA family protein</fullName>
    </submittedName>
</protein>
<name>A0A494XYX6_9BACL</name>
<dbReference type="RefSeq" id="WP_120975336.1">
    <property type="nucleotide sequence ID" value="NZ_RBZM01000004.1"/>
</dbReference>
<keyword evidence="1" id="KW-1133">Transmembrane helix</keyword>
<keyword evidence="3" id="KW-1185">Reference proteome</keyword>
<comment type="caution">
    <text evidence="2">The sequence shown here is derived from an EMBL/GenBank/DDBJ whole genome shotgun (WGS) entry which is preliminary data.</text>
</comment>
<sequence>MPRKLLAPIVIFLLLEIWGIAVVGKWIGGMPTFLLIVATAVLGSWLIKTEGRRVWQQAQRQMQAGEVPGHTLLEGLCVLVGGILLIIPGFISDIVGLTMIFPLTRPIYRLVMYRWLERLVRSGRFTIRRGPDRW</sequence>
<dbReference type="EMBL" id="RBZM01000004">
    <property type="protein sequence ID" value="RKP54958.1"/>
    <property type="molecule type" value="Genomic_DNA"/>
</dbReference>
<dbReference type="InterPro" id="IPR007313">
    <property type="entry name" value="FxsA"/>
</dbReference>
<proteinExistence type="predicted"/>
<evidence type="ECO:0000313" key="2">
    <source>
        <dbReference type="EMBL" id="RKP54958.1"/>
    </source>
</evidence>
<feature type="transmembrane region" description="Helical" evidence="1">
    <location>
        <begin position="29"/>
        <end position="47"/>
    </location>
</feature>
<dbReference type="PANTHER" id="PTHR35335:SF1">
    <property type="entry name" value="UPF0716 PROTEIN FXSA"/>
    <property type="match status" value="1"/>
</dbReference>